<dbReference type="PROSITE" id="PS50109">
    <property type="entry name" value="HIS_KIN"/>
    <property type="match status" value="1"/>
</dbReference>
<dbReference type="PROSITE" id="PS50112">
    <property type="entry name" value="PAS"/>
    <property type="match status" value="2"/>
</dbReference>
<evidence type="ECO:0000256" key="10">
    <source>
        <dbReference type="ARBA" id="ARBA00023012"/>
    </source>
</evidence>
<feature type="transmembrane region" description="Helical" evidence="13">
    <location>
        <begin position="208"/>
        <end position="224"/>
    </location>
</feature>
<dbReference type="Gene3D" id="3.30.565.10">
    <property type="entry name" value="Histidine kinase-like ATPase, C-terminal domain"/>
    <property type="match status" value="1"/>
</dbReference>
<keyword evidence="8" id="KW-0067">ATP-binding</keyword>
<dbReference type="PANTHER" id="PTHR45339:SF1">
    <property type="entry name" value="HYBRID SIGNAL TRANSDUCTION HISTIDINE KINASE J"/>
    <property type="match status" value="1"/>
</dbReference>
<evidence type="ECO:0000259" key="16">
    <source>
        <dbReference type="PROSITE" id="PS50112"/>
    </source>
</evidence>
<sequence>MCSALPWLRVAGVAVLFLVLALAGVALTRGTGPVAALWLPNAFLVVALFSTDLRRCATLAACFVASLAANLLSGYAWPLATALAGCNIVEVVAIVWGMRRLAPGADLTELKPLLIFTGLAGAIVPAGVASLASAAFQLGGEATGGAVWLTYAKAHALGPIVIVPILLILIRTPIAPARWSPRNVIEALAILGAVILVCYGVFTQDQYPLLFVVTPFVLLAAFRLGAKGAACAVIVVAVASGLATFLHTGPMALVDGVGAKLTILQLFVAASFMSALPVAAALSERERLAAALGDSEAQLASITDNMREVVFRADGQGRWSFLNPAWGELTGYTVAESIGRPVIELVPEADAQKIRERWTDLLSGVRSELEIRTQLRRSNGELRWVEATIRRQGDQKDGRRDSVGSIRDITDRHKQAMALAARERELRLVTTHSADMIVRTGVDRVRRYVSPRSLSLLGYHPEEITNQAPFYGIHPDDLADVEARCLEAIESSGPAHSVYRQRHRDGHYVWVEANYSVVRDEATGEALEFIASVRDFGARAQLEEELHGARIRAEDAARLKAAFLANMSHEIRTPMNGVIGFTELLLAGDLDAEQRRYASLIRDSGRTMMALLNDILDLSKIDADQIEIADEPFDLLHTISSSVRMLAAGAEAKHISIELALDGDLPKYVMGDGHRIRQILLNLLSNAIKFTDAGLIRVGGGRHGNTLEILVDDSGSGIPIDRQALIFDQFVQGDASIARRYGGTGLGLAISQRLARLMGGDLCLARSDAAGTRMQLSLPMRIADPASVPPPKVSMMRPAKLSSGARILVAEDAEINQLLIEALLTRHGHAVCIVADGAQAIAAFGTDPQAYDLILMDMQMPVVDGVEATRQIRAMGGAGATVPIVAFTANAFASDAELCRAAGMNAHLSKPIDVDAVIATIARLLGDRVPAATPPPQPSAAAENPAVAGLRGRYEAAKRGYSAQLLTLEGTLRGANAHHQREARATIAGICHKLSGSAGMFGEADLGAVARTLEEAAMADGDAAPLADHTRHLAEALAHAA</sequence>
<evidence type="ECO:0000256" key="9">
    <source>
        <dbReference type="ARBA" id="ARBA00022989"/>
    </source>
</evidence>
<keyword evidence="10" id="KW-0902">Two-component regulatory system</keyword>
<dbReference type="SMART" id="SM00448">
    <property type="entry name" value="REC"/>
    <property type="match status" value="1"/>
</dbReference>
<dbReference type="InterPro" id="IPR000700">
    <property type="entry name" value="PAS-assoc_C"/>
</dbReference>
<feature type="transmembrane region" description="Helical" evidence="13">
    <location>
        <begin position="113"/>
        <end position="136"/>
    </location>
</feature>
<feature type="transmembrane region" description="Helical" evidence="13">
    <location>
        <begin position="184"/>
        <end position="202"/>
    </location>
</feature>
<gene>
    <name evidence="18" type="ORF">ABC969_16340</name>
</gene>
<dbReference type="Gene3D" id="3.30.450.20">
    <property type="entry name" value="PAS domain"/>
    <property type="match status" value="2"/>
</dbReference>
<dbReference type="SMART" id="SM00387">
    <property type="entry name" value="HATPase_c"/>
    <property type="match status" value="1"/>
</dbReference>
<keyword evidence="6 13" id="KW-0812">Transmembrane</keyword>
<evidence type="ECO:0000256" key="2">
    <source>
        <dbReference type="ARBA" id="ARBA00004651"/>
    </source>
</evidence>
<dbReference type="InterPro" id="IPR003661">
    <property type="entry name" value="HisK_dim/P_dom"/>
</dbReference>
<dbReference type="InterPro" id="IPR013767">
    <property type="entry name" value="PAS_fold"/>
</dbReference>
<dbReference type="Pfam" id="PF00512">
    <property type="entry name" value="HisKA"/>
    <property type="match status" value="1"/>
</dbReference>
<dbReference type="InterPro" id="IPR011006">
    <property type="entry name" value="CheY-like_superfamily"/>
</dbReference>
<dbReference type="CDD" id="cd00130">
    <property type="entry name" value="PAS"/>
    <property type="match status" value="2"/>
</dbReference>
<evidence type="ECO:0000256" key="8">
    <source>
        <dbReference type="ARBA" id="ARBA00022840"/>
    </source>
</evidence>
<dbReference type="SUPFAM" id="SSF55874">
    <property type="entry name" value="ATPase domain of HSP90 chaperone/DNA topoisomerase II/histidine kinase"/>
    <property type="match status" value="1"/>
</dbReference>
<keyword evidence="9 13" id="KW-1133">Transmembrane helix</keyword>
<dbReference type="InterPro" id="IPR007895">
    <property type="entry name" value="MASE1"/>
</dbReference>
<comment type="catalytic activity">
    <reaction evidence="1">
        <text>ATP + protein L-histidine = ADP + protein N-phospho-L-histidine.</text>
        <dbReference type="EC" id="2.7.13.3"/>
    </reaction>
</comment>
<dbReference type="PANTHER" id="PTHR45339">
    <property type="entry name" value="HYBRID SIGNAL TRANSDUCTION HISTIDINE KINASE J"/>
    <property type="match status" value="1"/>
</dbReference>
<reference evidence="18 19" key="1">
    <citation type="submission" date="2024-05" db="EMBL/GenBank/DDBJ databases">
        <authorList>
            <person name="Liu Q."/>
            <person name="Xin Y.-H."/>
        </authorList>
    </citation>
    <scope>NUCLEOTIDE SEQUENCE [LARGE SCALE GENOMIC DNA]</scope>
    <source>
        <strain evidence="18 19">CGMCC 1.15349</strain>
    </source>
</reference>
<comment type="subcellular location">
    <subcellularLocation>
        <location evidence="2">Cell membrane</location>
        <topology evidence="2">Multi-pass membrane protein</topology>
    </subcellularLocation>
</comment>
<dbReference type="Pfam" id="PF00072">
    <property type="entry name" value="Response_reg"/>
    <property type="match status" value="1"/>
</dbReference>
<comment type="caution">
    <text evidence="18">The sequence shown here is derived from an EMBL/GenBank/DDBJ whole genome shotgun (WGS) entry which is preliminary data.</text>
</comment>
<dbReference type="SUPFAM" id="SSF47226">
    <property type="entry name" value="Histidine-containing phosphotransfer domain, HPT domain"/>
    <property type="match status" value="1"/>
</dbReference>
<feature type="transmembrane region" description="Helical" evidence="13">
    <location>
        <begin position="33"/>
        <end position="49"/>
    </location>
</feature>
<evidence type="ECO:0000259" key="17">
    <source>
        <dbReference type="PROSITE" id="PS50113"/>
    </source>
</evidence>
<dbReference type="InterPro" id="IPR000014">
    <property type="entry name" value="PAS"/>
</dbReference>
<dbReference type="PROSITE" id="PS50110">
    <property type="entry name" value="RESPONSE_REGULATORY"/>
    <property type="match status" value="1"/>
</dbReference>
<dbReference type="CDD" id="cd00082">
    <property type="entry name" value="HisKA"/>
    <property type="match status" value="1"/>
</dbReference>
<evidence type="ECO:0000256" key="4">
    <source>
        <dbReference type="ARBA" id="ARBA00022475"/>
    </source>
</evidence>
<dbReference type="RefSeq" id="WP_345866229.1">
    <property type="nucleotide sequence ID" value="NZ_JBDIMF010000008.1"/>
</dbReference>
<organism evidence="18 19">
    <name type="scientific">Sphingomonas qilianensis</name>
    <dbReference type="NCBI Taxonomy" id="1736690"/>
    <lineage>
        <taxon>Bacteria</taxon>
        <taxon>Pseudomonadati</taxon>
        <taxon>Pseudomonadota</taxon>
        <taxon>Alphaproteobacteria</taxon>
        <taxon>Sphingomonadales</taxon>
        <taxon>Sphingomonadaceae</taxon>
        <taxon>Sphingomonas</taxon>
    </lineage>
</organism>
<proteinExistence type="predicted"/>
<dbReference type="CDD" id="cd17546">
    <property type="entry name" value="REC_hyHK_CKI1_RcsC-like"/>
    <property type="match status" value="1"/>
</dbReference>
<evidence type="ECO:0000256" key="13">
    <source>
        <dbReference type="SAM" id="Phobius"/>
    </source>
</evidence>
<evidence type="ECO:0000256" key="7">
    <source>
        <dbReference type="ARBA" id="ARBA00022741"/>
    </source>
</evidence>
<dbReference type="Gene3D" id="3.40.50.2300">
    <property type="match status" value="1"/>
</dbReference>
<feature type="transmembrane region" description="Helical" evidence="13">
    <location>
        <begin position="156"/>
        <end position="172"/>
    </location>
</feature>
<dbReference type="InterPro" id="IPR013655">
    <property type="entry name" value="PAS_fold_3"/>
</dbReference>
<keyword evidence="4" id="KW-1003">Cell membrane</keyword>
<keyword evidence="19" id="KW-1185">Reference proteome</keyword>
<dbReference type="EC" id="2.7.13.3" evidence="3"/>
<dbReference type="EMBL" id="JBDIMF010000008">
    <property type="protein sequence ID" value="MEN2787984.1"/>
    <property type="molecule type" value="Genomic_DNA"/>
</dbReference>
<feature type="transmembrane region" description="Helical" evidence="13">
    <location>
        <begin position="7"/>
        <end position="27"/>
    </location>
</feature>
<evidence type="ECO:0000256" key="12">
    <source>
        <dbReference type="PROSITE-ProRule" id="PRU00169"/>
    </source>
</evidence>
<feature type="domain" description="PAC" evidence="17">
    <location>
        <begin position="495"/>
        <end position="548"/>
    </location>
</feature>
<dbReference type="Pfam" id="PF00989">
    <property type="entry name" value="PAS"/>
    <property type="match status" value="1"/>
</dbReference>
<dbReference type="PRINTS" id="PR00344">
    <property type="entry name" value="BCTRLSENSOR"/>
</dbReference>
<evidence type="ECO:0000256" key="6">
    <source>
        <dbReference type="ARBA" id="ARBA00022692"/>
    </source>
</evidence>
<feature type="domain" description="Histidine kinase" evidence="14">
    <location>
        <begin position="566"/>
        <end position="782"/>
    </location>
</feature>
<dbReference type="InterPro" id="IPR005467">
    <property type="entry name" value="His_kinase_dom"/>
</dbReference>
<feature type="domain" description="Response regulatory" evidence="15">
    <location>
        <begin position="806"/>
        <end position="925"/>
    </location>
</feature>
<keyword evidence="7" id="KW-0547">Nucleotide-binding</keyword>
<keyword evidence="5 12" id="KW-0597">Phosphoprotein</keyword>
<feature type="transmembrane region" description="Helical" evidence="13">
    <location>
        <begin position="82"/>
        <end position="101"/>
    </location>
</feature>
<dbReference type="InterPro" id="IPR035965">
    <property type="entry name" value="PAS-like_dom_sf"/>
</dbReference>
<dbReference type="InterPro" id="IPR001610">
    <property type="entry name" value="PAC"/>
</dbReference>
<dbReference type="Gene3D" id="1.10.287.130">
    <property type="match status" value="1"/>
</dbReference>
<feature type="transmembrane region" description="Helical" evidence="13">
    <location>
        <begin position="231"/>
        <end position="249"/>
    </location>
</feature>
<dbReference type="Pfam" id="PF05231">
    <property type="entry name" value="MASE1"/>
    <property type="match status" value="1"/>
</dbReference>
<evidence type="ECO:0000256" key="1">
    <source>
        <dbReference type="ARBA" id="ARBA00000085"/>
    </source>
</evidence>
<dbReference type="InterPro" id="IPR036890">
    <property type="entry name" value="HATPase_C_sf"/>
</dbReference>
<keyword evidence="11 13" id="KW-0472">Membrane</keyword>
<dbReference type="SUPFAM" id="SSF47384">
    <property type="entry name" value="Homodimeric domain of signal transducing histidine kinase"/>
    <property type="match status" value="1"/>
</dbReference>
<dbReference type="Proteomes" id="UP001404104">
    <property type="component" value="Unassembled WGS sequence"/>
</dbReference>
<evidence type="ECO:0000256" key="5">
    <source>
        <dbReference type="ARBA" id="ARBA00022553"/>
    </source>
</evidence>
<accession>A0ABU9XWR4</accession>
<dbReference type="NCBIfam" id="TIGR00229">
    <property type="entry name" value="sensory_box"/>
    <property type="match status" value="2"/>
</dbReference>
<name>A0ABU9XWR4_9SPHN</name>
<dbReference type="InterPro" id="IPR036097">
    <property type="entry name" value="HisK_dim/P_sf"/>
</dbReference>
<dbReference type="Pfam" id="PF08447">
    <property type="entry name" value="PAS_3"/>
    <property type="match status" value="1"/>
</dbReference>
<feature type="domain" description="PAS" evidence="16">
    <location>
        <begin position="295"/>
        <end position="365"/>
    </location>
</feature>
<protein>
    <recommendedName>
        <fullName evidence="3">histidine kinase</fullName>
        <ecNumber evidence="3">2.7.13.3</ecNumber>
    </recommendedName>
</protein>
<dbReference type="InterPro" id="IPR003594">
    <property type="entry name" value="HATPase_dom"/>
</dbReference>
<evidence type="ECO:0000256" key="11">
    <source>
        <dbReference type="ARBA" id="ARBA00023136"/>
    </source>
</evidence>
<dbReference type="CDD" id="cd16922">
    <property type="entry name" value="HATPase_EvgS-ArcB-TorS-like"/>
    <property type="match status" value="1"/>
</dbReference>
<dbReference type="SUPFAM" id="SSF52172">
    <property type="entry name" value="CheY-like"/>
    <property type="match status" value="1"/>
</dbReference>
<dbReference type="SMART" id="SM00086">
    <property type="entry name" value="PAC"/>
    <property type="match status" value="2"/>
</dbReference>
<feature type="modified residue" description="4-aspartylphosphate" evidence="12">
    <location>
        <position position="857"/>
    </location>
</feature>
<dbReference type="SMART" id="SM00091">
    <property type="entry name" value="PAS"/>
    <property type="match status" value="2"/>
</dbReference>
<dbReference type="InterPro" id="IPR001789">
    <property type="entry name" value="Sig_transdc_resp-reg_receiver"/>
</dbReference>
<dbReference type="InterPro" id="IPR004358">
    <property type="entry name" value="Sig_transdc_His_kin-like_C"/>
</dbReference>
<evidence type="ECO:0000256" key="3">
    <source>
        <dbReference type="ARBA" id="ARBA00012438"/>
    </source>
</evidence>
<dbReference type="SUPFAM" id="SSF55785">
    <property type="entry name" value="PYP-like sensor domain (PAS domain)"/>
    <property type="match status" value="2"/>
</dbReference>
<dbReference type="PROSITE" id="PS50113">
    <property type="entry name" value="PAC"/>
    <property type="match status" value="2"/>
</dbReference>
<dbReference type="InterPro" id="IPR036641">
    <property type="entry name" value="HPT_dom_sf"/>
</dbReference>
<dbReference type="Pfam" id="PF02518">
    <property type="entry name" value="HATPase_c"/>
    <property type="match status" value="1"/>
</dbReference>
<feature type="domain" description="PAS" evidence="16">
    <location>
        <begin position="422"/>
        <end position="492"/>
    </location>
</feature>
<evidence type="ECO:0000259" key="14">
    <source>
        <dbReference type="PROSITE" id="PS50109"/>
    </source>
</evidence>
<evidence type="ECO:0000313" key="18">
    <source>
        <dbReference type="EMBL" id="MEN2787984.1"/>
    </source>
</evidence>
<feature type="domain" description="PAC" evidence="17">
    <location>
        <begin position="369"/>
        <end position="421"/>
    </location>
</feature>
<evidence type="ECO:0000259" key="15">
    <source>
        <dbReference type="PROSITE" id="PS50110"/>
    </source>
</evidence>
<evidence type="ECO:0000313" key="19">
    <source>
        <dbReference type="Proteomes" id="UP001404104"/>
    </source>
</evidence>
<dbReference type="SMART" id="SM00388">
    <property type="entry name" value="HisKA"/>
    <property type="match status" value="1"/>
</dbReference>